<dbReference type="InterPro" id="IPR029063">
    <property type="entry name" value="SAM-dependent_MTases_sf"/>
</dbReference>
<reference evidence="6 7" key="1">
    <citation type="submission" date="2024-07" db="EMBL/GenBank/DDBJ databases">
        <title>Section-level genome sequencing and comparative genomics of Aspergillus sections Usti and Cavernicolus.</title>
        <authorList>
            <consortium name="Lawrence Berkeley National Laboratory"/>
            <person name="Nybo J.L."/>
            <person name="Vesth T.C."/>
            <person name="Theobald S."/>
            <person name="Frisvad J.C."/>
            <person name="Larsen T.O."/>
            <person name="Kjaerboelling I."/>
            <person name="Rothschild-Mancinelli K."/>
            <person name="Lyhne E.K."/>
            <person name="Kogle M.E."/>
            <person name="Barry K."/>
            <person name="Clum A."/>
            <person name="Na H."/>
            <person name="Ledsgaard L."/>
            <person name="Lin J."/>
            <person name="Lipzen A."/>
            <person name="Kuo A."/>
            <person name="Riley R."/>
            <person name="Mondo S."/>
            <person name="LaButti K."/>
            <person name="Haridas S."/>
            <person name="Pangalinan J."/>
            <person name="Salamov A.A."/>
            <person name="Simmons B.A."/>
            <person name="Magnuson J.K."/>
            <person name="Chen J."/>
            <person name="Drula E."/>
            <person name="Henrissat B."/>
            <person name="Wiebenga A."/>
            <person name="Lubbers R.J."/>
            <person name="Gomes A.C."/>
            <person name="Macurrencykelacurrency M.R."/>
            <person name="Stajich J."/>
            <person name="Grigoriev I.V."/>
            <person name="Mortensen U.H."/>
            <person name="De vries R.P."/>
            <person name="Baker S.E."/>
            <person name="Andersen M.R."/>
        </authorList>
    </citation>
    <scope>NUCLEOTIDE SEQUENCE [LARGE SCALE GENOMIC DNA]</scope>
    <source>
        <strain evidence="6 7">CBS 756.74</strain>
    </source>
</reference>
<evidence type="ECO:0000313" key="6">
    <source>
        <dbReference type="EMBL" id="KAL2837813.1"/>
    </source>
</evidence>
<keyword evidence="1 6" id="KW-0489">Methyltransferase</keyword>
<proteinExistence type="predicted"/>
<dbReference type="Pfam" id="PF08100">
    <property type="entry name" value="Dimerisation"/>
    <property type="match status" value="1"/>
</dbReference>
<dbReference type="Gene3D" id="1.10.10.10">
    <property type="entry name" value="Winged helix-like DNA-binding domain superfamily/Winged helix DNA-binding domain"/>
    <property type="match status" value="1"/>
</dbReference>
<evidence type="ECO:0000313" key="7">
    <source>
        <dbReference type="Proteomes" id="UP001610444"/>
    </source>
</evidence>
<gene>
    <name evidence="6" type="ORF">BJX68DRAFT_272897</name>
</gene>
<dbReference type="InterPro" id="IPR012967">
    <property type="entry name" value="COMT_dimerisation"/>
</dbReference>
<dbReference type="PROSITE" id="PS51683">
    <property type="entry name" value="SAM_OMT_II"/>
    <property type="match status" value="1"/>
</dbReference>
<dbReference type="InterPro" id="IPR016461">
    <property type="entry name" value="COMT-like"/>
</dbReference>
<dbReference type="GO" id="GO:0032259">
    <property type="term" value="P:methylation"/>
    <property type="evidence" value="ECO:0007669"/>
    <property type="project" value="UniProtKB-KW"/>
</dbReference>
<dbReference type="InterPro" id="IPR036388">
    <property type="entry name" value="WH-like_DNA-bd_sf"/>
</dbReference>
<sequence length="447" mass="49431">MTLLQKLVYSVQANVGKYEAALEHGHVEQPHLWEARPHLLDNPANLPPREAGDYLNQILTDLRAIESIITPSHQKLLETGFGAIKGAALSTAAKLGVSDFIESHGGSATLEQLSQDLNVNENKLGRMLRILTADYIYCEPSLNVFENTRHSMAILKQSQAEYFLSLATGPNAISATGLYKDLTAEDTRSSFDPVKSAFSRTYLQRDESFAQYVMSPAGSDLLNDIISGVVPWLNRVTRGPLLHDFPWRDLENITVVDVGAGPGDSGFDILRLNPKLKWIFQDLPAGVKAISQAIPSDMKDRVDSGQVQLVVQDFFDRNLSRGEIWYIRGVLRELDDELALKVLRNIAEAMRDTPGSRLIINEALCTAPVYKPPMAGEGAIPSGCIPPNQTHMPVLGNLMTMSATLFYAGKERSYEEMEKLLNSAGFVISQLYILRTITSVLECTIRD</sequence>
<dbReference type="SUPFAM" id="SSF46785">
    <property type="entry name" value="Winged helix' DNA-binding domain"/>
    <property type="match status" value="1"/>
</dbReference>
<dbReference type="EMBL" id="JBFXLR010000092">
    <property type="protein sequence ID" value="KAL2837813.1"/>
    <property type="molecule type" value="Genomic_DNA"/>
</dbReference>
<keyword evidence="2" id="KW-0808">Transferase</keyword>
<protein>
    <submittedName>
        <fullName evidence="6">S-adenosyl-L-methionine-dependent methyltransferase</fullName>
    </submittedName>
</protein>
<dbReference type="Proteomes" id="UP001610444">
    <property type="component" value="Unassembled WGS sequence"/>
</dbReference>
<dbReference type="InterPro" id="IPR036390">
    <property type="entry name" value="WH_DNA-bd_sf"/>
</dbReference>
<dbReference type="SUPFAM" id="SSF53335">
    <property type="entry name" value="S-adenosyl-L-methionine-dependent methyltransferases"/>
    <property type="match status" value="1"/>
</dbReference>
<organism evidence="6 7">
    <name type="scientific">Aspergillus pseudodeflectus</name>
    <dbReference type="NCBI Taxonomy" id="176178"/>
    <lineage>
        <taxon>Eukaryota</taxon>
        <taxon>Fungi</taxon>
        <taxon>Dikarya</taxon>
        <taxon>Ascomycota</taxon>
        <taxon>Pezizomycotina</taxon>
        <taxon>Eurotiomycetes</taxon>
        <taxon>Eurotiomycetidae</taxon>
        <taxon>Eurotiales</taxon>
        <taxon>Aspergillaceae</taxon>
        <taxon>Aspergillus</taxon>
        <taxon>Aspergillus subgen. Nidulantes</taxon>
    </lineage>
</organism>
<keyword evidence="7" id="KW-1185">Reference proteome</keyword>
<feature type="domain" description="O-methyltransferase dimerisation" evidence="5">
    <location>
        <begin position="81"/>
        <end position="155"/>
    </location>
</feature>
<dbReference type="PANTHER" id="PTHR43712">
    <property type="entry name" value="PUTATIVE (AFU_ORTHOLOGUE AFUA_4G14580)-RELATED"/>
    <property type="match status" value="1"/>
</dbReference>
<dbReference type="GeneID" id="98162475"/>
<name>A0ABR4JCM8_9EURO</name>
<dbReference type="PANTHER" id="PTHR43712:SF2">
    <property type="entry name" value="O-METHYLTRANSFERASE CICE"/>
    <property type="match status" value="1"/>
</dbReference>
<dbReference type="GO" id="GO:0008168">
    <property type="term" value="F:methyltransferase activity"/>
    <property type="evidence" value="ECO:0007669"/>
    <property type="project" value="UniProtKB-KW"/>
</dbReference>
<dbReference type="RefSeq" id="XP_070892716.1">
    <property type="nucleotide sequence ID" value="XM_071047311.1"/>
</dbReference>
<evidence type="ECO:0000256" key="2">
    <source>
        <dbReference type="ARBA" id="ARBA00022679"/>
    </source>
</evidence>
<dbReference type="InterPro" id="IPR001077">
    <property type="entry name" value="COMT_C"/>
</dbReference>
<evidence type="ECO:0000256" key="1">
    <source>
        <dbReference type="ARBA" id="ARBA00022603"/>
    </source>
</evidence>
<evidence type="ECO:0000259" key="4">
    <source>
        <dbReference type="Pfam" id="PF00891"/>
    </source>
</evidence>
<comment type="caution">
    <text evidence="6">The sequence shown here is derived from an EMBL/GenBank/DDBJ whole genome shotgun (WGS) entry which is preliminary data.</text>
</comment>
<feature type="domain" description="O-methyltransferase C-terminal" evidence="4">
    <location>
        <begin position="250"/>
        <end position="426"/>
    </location>
</feature>
<evidence type="ECO:0000256" key="3">
    <source>
        <dbReference type="ARBA" id="ARBA00022691"/>
    </source>
</evidence>
<accession>A0ABR4JCM8</accession>
<keyword evidence="3" id="KW-0949">S-adenosyl-L-methionine</keyword>
<dbReference type="Pfam" id="PF00891">
    <property type="entry name" value="Methyltransf_2"/>
    <property type="match status" value="1"/>
</dbReference>
<dbReference type="Gene3D" id="3.40.50.150">
    <property type="entry name" value="Vaccinia Virus protein VP39"/>
    <property type="match status" value="1"/>
</dbReference>
<evidence type="ECO:0000259" key="5">
    <source>
        <dbReference type="Pfam" id="PF08100"/>
    </source>
</evidence>